<accession>A0A1C6S8D2</accession>
<dbReference type="GO" id="GO:0004549">
    <property type="term" value="F:tRNA-specific ribonuclease activity"/>
    <property type="evidence" value="ECO:0007669"/>
    <property type="project" value="InterPro"/>
</dbReference>
<name>A0A1C6S8D2_9ACTN</name>
<dbReference type="InterPro" id="IPR033806">
    <property type="entry name" value="CDI_toxin_Bp1026b-like"/>
</dbReference>
<keyword evidence="3" id="KW-1185">Reference proteome</keyword>
<dbReference type="Proteomes" id="UP000199699">
    <property type="component" value="Unassembled WGS sequence"/>
</dbReference>
<feature type="domain" description="tRNA nuclease CdiA C-terminal" evidence="1">
    <location>
        <begin position="50"/>
        <end position="129"/>
    </location>
</feature>
<dbReference type="RefSeq" id="WP_091082552.1">
    <property type="nucleotide sequence ID" value="NZ_FMHT01000003.1"/>
</dbReference>
<dbReference type="AlphaFoldDB" id="A0A1C6S8D2"/>
<dbReference type="CDD" id="cd13442">
    <property type="entry name" value="CDI_toxin_Bp1026b-like"/>
    <property type="match status" value="1"/>
</dbReference>
<dbReference type="Pfam" id="PF18451">
    <property type="entry name" value="CdiA_C"/>
    <property type="match status" value="1"/>
</dbReference>
<evidence type="ECO:0000313" key="2">
    <source>
        <dbReference type="EMBL" id="SCL25737.1"/>
    </source>
</evidence>
<proteinExistence type="predicted"/>
<evidence type="ECO:0000313" key="3">
    <source>
        <dbReference type="Proteomes" id="UP000199699"/>
    </source>
</evidence>
<protein>
    <recommendedName>
        <fullName evidence="1">tRNA nuclease CdiA C-terminal domain-containing protein</fullName>
    </recommendedName>
</protein>
<gene>
    <name evidence="2" type="ORF">GA0070616_3166</name>
</gene>
<dbReference type="OrthoDB" id="5524878at2"/>
<dbReference type="STRING" id="145857.GA0070616_3166"/>
<organism evidence="2 3">
    <name type="scientific">Micromonospora nigra</name>
    <dbReference type="NCBI Taxonomy" id="145857"/>
    <lineage>
        <taxon>Bacteria</taxon>
        <taxon>Bacillati</taxon>
        <taxon>Actinomycetota</taxon>
        <taxon>Actinomycetes</taxon>
        <taxon>Micromonosporales</taxon>
        <taxon>Micromonosporaceae</taxon>
        <taxon>Micromonospora</taxon>
    </lineage>
</organism>
<dbReference type="InterPro" id="IPR040559">
    <property type="entry name" value="CdiA_C"/>
</dbReference>
<reference evidence="2 3" key="1">
    <citation type="submission" date="2016-06" db="EMBL/GenBank/DDBJ databases">
        <authorList>
            <person name="Kjaerup R.B."/>
            <person name="Dalgaard T.S."/>
            <person name="Juul-Madsen H.R."/>
        </authorList>
    </citation>
    <scope>NUCLEOTIDE SEQUENCE [LARGE SCALE GENOMIC DNA]</scope>
    <source>
        <strain evidence="2 3">DSM 43818</strain>
    </source>
</reference>
<dbReference type="Gene3D" id="3.40.1350.120">
    <property type="match status" value="1"/>
</dbReference>
<sequence>MDDEGRRPLELENECADIVASRSYRVHQNPTRQEIADARLRTGDSGNPNKDPDYLIEDHVFDCYSPTLGKPVRGVWSEVRAKVDKEQTQRVVLNLHDWHGDLAALRTQFDTWPVEKLKELVAVTPSGAIVQIVRRD</sequence>
<evidence type="ECO:0000259" key="1">
    <source>
        <dbReference type="Pfam" id="PF18451"/>
    </source>
</evidence>
<dbReference type="EMBL" id="FMHT01000003">
    <property type="protein sequence ID" value="SCL25737.1"/>
    <property type="molecule type" value="Genomic_DNA"/>
</dbReference>